<feature type="domain" description="Glycoside hydrolase family 9" evidence="10">
    <location>
        <begin position="465"/>
        <end position="884"/>
    </location>
</feature>
<dbReference type="Gene3D" id="1.10.890.20">
    <property type="match status" value="1"/>
</dbReference>
<dbReference type="UniPathway" id="UPA00154"/>
<sequence length="892" mass="99326">SVCGFSITGHSLVTHSFGRVIMRNNWLWFMDLDGGSPYIFPVEPLAMNSFGGHMFSQITSFMDNPFYQHSHLSSIPGSLAIEGFNHIAKLAGAILFVLSSGSSVNIREISGSPHGSKTRSCTSFSQVKHITSSKQNFKKFCFSFRSQGDSRMPVIFGKISSFVSKLVFREAERLQSFSVLSLAAALVPPLDNISSKVLTAPLENSDVMVQRPCDVDHQGRAGLSFSDLNWRRHVIEPRTGIEFPMILHNILSGENNSNLCSEVLVGTGSRTMTIIKVKSLKIYAYGFYIQPSSVCEKLGQKYASFSADELNRCQEFYDDLLREDIGMTVRLVVSCNGMKINSVKDAFEKSLRARLVKANPNTDYHCLRAFGSCFTQDIPLPAGTTIHFRRTADGQLITEIGGDKVGAVQSKDLCKAFFSMYLGDGPVSEQTKEEIGRNVSNIIRSLVFKSFQIGFLVEVNGNFNYKDALTKSIIFLEAQRSGKLPSNNRVPWRGDSGLDDGKLANVDLVGGYYDAGDNVKYGLPMAFTITTLSWAALAYNKELKASGELENVHNAIRWGTDYFLKASSRRNRLYVQVGDPVLDHQCWMRPENMETPRTVLKIDENKAGTEIAAETSAAMAASSIVFRSFDRTYARRLLNKAKLLFQFAKSHKGTFDGECPFYCSYSGYNDELLWAATWLYMATKKEVYLKFIQEESISANVAEFSWDLKYAGAQILLTNSPYHQVYLSPGGAVHMRDGANTQYITGTALLFSVYSDILARHNQKVQCDNMQFDSTQIWAFGRQQMDYILGQNPEKRSYMVAFGSNSPKQAHHRGSSVPKLPSGSLVNCAMSFVQWYNTNSPNVNELTGAIVGGPDRYDNFDDKRWDSSKTEPCTYINSLAIGVLAKLANNPN</sequence>
<evidence type="ECO:0000256" key="2">
    <source>
        <dbReference type="ARBA" id="ARBA00007072"/>
    </source>
</evidence>
<evidence type="ECO:0000259" key="11">
    <source>
        <dbReference type="Pfam" id="PF16035"/>
    </source>
</evidence>
<dbReference type="Proteomes" id="UP000583929">
    <property type="component" value="Unassembled WGS sequence"/>
</dbReference>
<evidence type="ECO:0000256" key="1">
    <source>
        <dbReference type="ARBA" id="ARBA00000966"/>
    </source>
</evidence>
<keyword evidence="5" id="KW-0378">Hydrolase</keyword>
<gene>
    <name evidence="12" type="ORF">G4B88_007361</name>
</gene>
<dbReference type="InterPro" id="IPR036298">
    <property type="entry name" value="Chalcone_isomerase_sf"/>
</dbReference>
<evidence type="ECO:0000256" key="8">
    <source>
        <dbReference type="ARBA" id="ARBA00023295"/>
    </source>
</evidence>
<protein>
    <recommendedName>
        <fullName evidence="4">cellulase</fullName>
        <ecNumber evidence="4">3.2.1.4</ecNumber>
    </recommendedName>
</protein>
<organism evidence="12 13">
    <name type="scientific">Cannabis sativa</name>
    <name type="common">Hemp</name>
    <name type="synonym">Marijuana</name>
    <dbReference type="NCBI Taxonomy" id="3483"/>
    <lineage>
        <taxon>Eukaryota</taxon>
        <taxon>Viridiplantae</taxon>
        <taxon>Streptophyta</taxon>
        <taxon>Embryophyta</taxon>
        <taxon>Tracheophyta</taxon>
        <taxon>Spermatophyta</taxon>
        <taxon>Magnoliopsida</taxon>
        <taxon>eudicotyledons</taxon>
        <taxon>Gunneridae</taxon>
        <taxon>Pentapetalae</taxon>
        <taxon>rosids</taxon>
        <taxon>fabids</taxon>
        <taxon>Rosales</taxon>
        <taxon>Cannabaceae</taxon>
        <taxon>Cannabis</taxon>
    </lineage>
</organism>
<evidence type="ECO:0000256" key="6">
    <source>
        <dbReference type="ARBA" id="ARBA00023001"/>
    </source>
</evidence>
<keyword evidence="13" id="KW-1185">Reference proteome</keyword>
<evidence type="ECO:0000313" key="12">
    <source>
        <dbReference type="EMBL" id="KAF4352584.1"/>
    </source>
</evidence>
<dbReference type="InterPro" id="IPR012341">
    <property type="entry name" value="6hp_glycosidase-like_sf"/>
</dbReference>
<keyword evidence="7" id="KW-0119">Carbohydrate metabolism</keyword>
<evidence type="ECO:0000256" key="4">
    <source>
        <dbReference type="ARBA" id="ARBA00012601"/>
    </source>
</evidence>
<keyword evidence="9" id="KW-0624">Polysaccharide degradation</keyword>
<feature type="non-terminal residue" evidence="12">
    <location>
        <position position="892"/>
    </location>
</feature>
<dbReference type="GO" id="GO:0008810">
    <property type="term" value="F:cellulase activity"/>
    <property type="evidence" value="ECO:0007669"/>
    <property type="project" value="UniProtKB-EC"/>
</dbReference>
<dbReference type="InterPro" id="IPR016087">
    <property type="entry name" value="Chalcone_isomerase"/>
</dbReference>
<dbReference type="Pfam" id="PF16035">
    <property type="entry name" value="Chalcone_2"/>
    <property type="match status" value="1"/>
</dbReference>
<comment type="catalytic activity">
    <reaction evidence="1">
        <text>Endohydrolysis of (1-&gt;4)-beta-D-glucosidic linkages in cellulose, lichenin and cereal beta-D-glucans.</text>
        <dbReference type="EC" id="3.2.1.4"/>
    </reaction>
</comment>
<proteinExistence type="inferred from homology"/>
<name>A0A7J6E2E8_CANSA</name>
<dbReference type="Pfam" id="PF00759">
    <property type="entry name" value="Glyco_hydro_9"/>
    <property type="match status" value="1"/>
</dbReference>
<dbReference type="SUPFAM" id="SSF48208">
    <property type="entry name" value="Six-hairpin glycosidases"/>
    <property type="match status" value="1"/>
</dbReference>
<comment type="similarity">
    <text evidence="3">Belongs to the chalcone isomerase family.</text>
</comment>
<comment type="similarity">
    <text evidence="2">Belongs to the glycosyl hydrolase 9 (cellulase E) family.</text>
</comment>
<dbReference type="InterPro" id="IPR016089">
    <property type="entry name" value="Chalcone_isomerase_bundle_sf"/>
</dbReference>
<evidence type="ECO:0000259" key="10">
    <source>
        <dbReference type="Pfam" id="PF00759"/>
    </source>
</evidence>
<keyword evidence="8" id="KW-0326">Glycosidase</keyword>
<dbReference type="InterPro" id="IPR001701">
    <property type="entry name" value="Glyco_hydro_9"/>
</dbReference>
<dbReference type="Gene3D" id="1.50.10.10">
    <property type="match status" value="1"/>
</dbReference>
<reference evidence="12 13" key="1">
    <citation type="journal article" date="2020" name="bioRxiv">
        <title>Sequence and annotation of 42 cannabis genomes reveals extensive copy number variation in cannabinoid synthesis and pathogen resistance genes.</title>
        <authorList>
            <person name="Mckernan K.J."/>
            <person name="Helbert Y."/>
            <person name="Kane L.T."/>
            <person name="Ebling H."/>
            <person name="Zhang L."/>
            <person name="Liu B."/>
            <person name="Eaton Z."/>
            <person name="Mclaughlin S."/>
            <person name="Kingan S."/>
            <person name="Baybayan P."/>
            <person name="Concepcion G."/>
            <person name="Jordan M."/>
            <person name="Riva A."/>
            <person name="Barbazuk W."/>
            <person name="Harkins T."/>
        </authorList>
    </citation>
    <scope>NUCLEOTIDE SEQUENCE [LARGE SCALE GENOMIC DNA]</scope>
    <source>
        <strain evidence="13">cv. Jamaican Lion 4</strain>
        <tissue evidence="12">Leaf</tissue>
    </source>
</reference>
<dbReference type="GO" id="GO:0030245">
    <property type="term" value="P:cellulose catabolic process"/>
    <property type="evidence" value="ECO:0007669"/>
    <property type="project" value="UniProtKB-KW"/>
</dbReference>
<dbReference type="InterPro" id="IPR008928">
    <property type="entry name" value="6-hairpin_glycosidase_sf"/>
</dbReference>
<dbReference type="AlphaFoldDB" id="A0A7J6E2E8"/>
<evidence type="ECO:0000256" key="7">
    <source>
        <dbReference type="ARBA" id="ARBA00023277"/>
    </source>
</evidence>
<dbReference type="GO" id="GO:0016872">
    <property type="term" value="F:intramolecular lyase activity"/>
    <property type="evidence" value="ECO:0007669"/>
    <property type="project" value="InterPro"/>
</dbReference>
<comment type="caution">
    <text evidence="12">The sequence shown here is derived from an EMBL/GenBank/DDBJ whole genome shotgun (WGS) entry which is preliminary data.</text>
</comment>
<dbReference type="GO" id="GO:0009813">
    <property type="term" value="P:flavonoid biosynthetic process"/>
    <property type="evidence" value="ECO:0007669"/>
    <property type="project" value="UniProtKB-UniPathway"/>
</dbReference>
<dbReference type="InterPro" id="IPR016088">
    <property type="entry name" value="Chalcone_isomerase_3-sand"/>
</dbReference>
<dbReference type="EC" id="3.2.1.4" evidence="4"/>
<dbReference type="EMBL" id="JAATIQ010000525">
    <property type="protein sequence ID" value="KAF4352584.1"/>
    <property type="molecule type" value="Genomic_DNA"/>
</dbReference>
<evidence type="ECO:0000256" key="9">
    <source>
        <dbReference type="ARBA" id="ARBA00023326"/>
    </source>
</evidence>
<evidence type="ECO:0000256" key="5">
    <source>
        <dbReference type="ARBA" id="ARBA00022801"/>
    </source>
</evidence>
<keyword evidence="6" id="KW-0136">Cellulose degradation</keyword>
<dbReference type="Gene3D" id="3.50.70.10">
    <property type="match status" value="1"/>
</dbReference>
<dbReference type="SUPFAM" id="SSF54626">
    <property type="entry name" value="Chalcone isomerase"/>
    <property type="match status" value="1"/>
</dbReference>
<feature type="domain" description="Chalcone isomerase" evidence="11">
    <location>
        <begin position="263"/>
        <end position="435"/>
    </location>
</feature>
<evidence type="ECO:0000256" key="3">
    <source>
        <dbReference type="ARBA" id="ARBA00007166"/>
    </source>
</evidence>
<accession>A0A7J6E2E8</accession>
<dbReference type="PANTHER" id="PTHR22298">
    <property type="entry name" value="ENDO-1,4-BETA-GLUCANASE"/>
    <property type="match status" value="1"/>
</dbReference>
<evidence type="ECO:0000313" key="13">
    <source>
        <dbReference type="Proteomes" id="UP000583929"/>
    </source>
</evidence>